<dbReference type="OrthoDB" id="2958217at2759"/>
<evidence type="ECO:0000313" key="2">
    <source>
        <dbReference type="EMBL" id="KAF2179568.1"/>
    </source>
</evidence>
<feature type="domain" description="Heterokaryon incompatibility" evidence="1">
    <location>
        <begin position="59"/>
        <end position="207"/>
    </location>
</feature>
<proteinExistence type="predicted"/>
<name>A0A6A6DME8_9PEZI</name>
<dbReference type="Pfam" id="PF06985">
    <property type="entry name" value="HET"/>
    <property type="match status" value="1"/>
</dbReference>
<dbReference type="Proteomes" id="UP000800200">
    <property type="component" value="Unassembled WGS sequence"/>
</dbReference>
<evidence type="ECO:0000313" key="3">
    <source>
        <dbReference type="Proteomes" id="UP000800200"/>
    </source>
</evidence>
<accession>A0A6A6DME8</accession>
<dbReference type="EMBL" id="ML994665">
    <property type="protein sequence ID" value="KAF2179568.1"/>
    <property type="molecule type" value="Genomic_DNA"/>
</dbReference>
<dbReference type="PANTHER" id="PTHR33112">
    <property type="entry name" value="DOMAIN PROTEIN, PUTATIVE-RELATED"/>
    <property type="match status" value="1"/>
</dbReference>
<sequence length="226" mass="26014">RVYCERADLELIRAWINICWHAHGKSCEEPGITSRLLGRIRVIDIQTRTVVDAPPGCRYAALTYVWGDRPQFQARKEHFQRDAFGRKCMPLPQRLPQTITDAFFIVHSIGLRYLWVDSLCIIQNSHEDRHDQILRMDAIYSSAVVTIAAASGAHSDTGISGVSLARAFHQVSEIIQGFRLAIPLPSYADLDRDDNLIWNTRGWTFQEKVLSRRLLMFTNHQVYFRC</sequence>
<evidence type="ECO:0000259" key="1">
    <source>
        <dbReference type="Pfam" id="PF06985"/>
    </source>
</evidence>
<organism evidence="2 3">
    <name type="scientific">Zopfia rhizophila CBS 207.26</name>
    <dbReference type="NCBI Taxonomy" id="1314779"/>
    <lineage>
        <taxon>Eukaryota</taxon>
        <taxon>Fungi</taxon>
        <taxon>Dikarya</taxon>
        <taxon>Ascomycota</taxon>
        <taxon>Pezizomycotina</taxon>
        <taxon>Dothideomycetes</taxon>
        <taxon>Dothideomycetes incertae sedis</taxon>
        <taxon>Zopfiaceae</taxon>
        <taxon>Zopfia</taxon>
    </lineage>
</organism>
<protein>
    <submittedName>
        <fullName evidence="2">HET-domain-containing protein</fullName>
    </submittedName>
</protein>
<reference evidence="2" key="1">
    <citation type="journal article" date="2020" name="Stud. Mycol.">
        <title>101 Dothideomycetes genomes: a test case for predicting lifestyles and emergence of pathogens.</title>
        <authorList>
            <person name="Haridas S."/>
            <person name="Albert R."/>
            <person name="Binder M."/>
            <person name="Bloem J."/>
            <person name="Labutti K."/>
            <person name="Salamov A."/>
            <person name="Andreopoulos B."/>
            <person name="Baker S."/>
            <person name="Barry K."/>
            <person name="Bills G."/>
            <person name="Bluhm B."/>
            <person name="Cannon C."/>
            <person name="Castanera R."/>
            <person name="Culley D."/>
            <person name="Daum C."/>
            <person name="Ezra D."/>
            <person name="Gonzalez J."/>
            <person name="Henrissat B."/>
            <person name="Kuo A."/>
            <person name="Liang C."/>
            <person name="Lipzen A."/>
            <person name="Lutzoni F."/>
            <person name="Magnuson J."/>
            <person name="Mondo S."/>
            <person name="Nolan M."/>
            <person name="Ohm R."/>
            <person name="Pangilinan J."/>
            <person name="Park H.-J."/>
            <person name="Ramirez L."/>
            <person name="Alfaro M."/>
            <person name="Sun H."/>
            <person name="Tritt A."/>
            <person name="Yoshinaga Y."/>
            <person name="Zwiers L.-H."/>
            <person name="Turgeon B."/>
            <person name="Goodwin S."/>
            <person name="Spatafora J."/>
            <person name="Crous P."/>
            <person name="Grigoriev I."/>
        </authorList>
    </citation>
    <scope>NUCLEOTIDE SEQUENCE</scope>
    <source>
        <strain evidence="2">CBS 207.26</strain>
    </source>
</reference>
<dbReference type="AlphaFoldDB" id="A0A6A6DME8"/>
<dbReference type="InterPro" id="IPR010730">
    <property type="entry name" value="HET"/>
</dbReference>
<dbReference type="PANTHER" id="PTHR33112:SF16">
    <property type="entry name" value="HETEROKARYON INCOMPATIBILITY DOMAIN-CONTAINING PROTEIN"/>
    <property type="match status" value="1"/>
</dbReference>
<feature type="non-terminal residue" evidence="2">
    <location>
        <position position="1"/>
    </location>
</feature>
<keyword evidence="3" id="KW-1185">Reference proteome</keyword>
<feature type="non-terminal residue" evidence="2">
    <location>
        <position position="226"/>
    </location>
</feature>
<gene>
    <name evidence="2" type="ORF">K469DRAFT_518753</name>
</gene>